<proteinExistence type="predicted"/>
<evidence type="ECO:0000313" key="5">
    <source>
        <dbReference type="Proteomes" id="UP000239698"/>
    </source>
</evidence>
<protein>
    <submittedName>
        <fullName evidence="2">Uncharacterized protein</fullName>
    </submittedName>
</protein>
<accession>A0ABD6W4Q7</accession>
<feature type="compositionally biased region" description="Polar residues" evidence="1">
    <location>
        <begin position="49"/>
        <end position="58"/>
    </location>
</feature>
<comment type="caution">
    <text evidence="2">The sequence shown here is derived from an EMBL/GenBank/DDBJ whole genome shotgun (WGS) entry which is preliminary data.</text>
</comment>
<dbReference type="EMBL" id="PSVT01000075">
    <property type="protein sequence ID" value="PPH70867.1"/>
    <property type="molecule type" value="Genomic_DNA"/>
</dbReference>
<dbReference type="RefSeq" id="WP_097167141.1">
    <property type="nucleotide sequence ID" value="NZ_CP028129.1"/>
</dbReference>
<dbReference type="GeneID" id="49821355"/>
<name>A0ABD6W4Q7_RATRA</name>
<feature type="compositionally biased region" description="Polar residues" evidence="1">
    <location>
        <begin position="1"/>
        <end position="11"/>
    </location>
</feature>
<reference evidence="4 5" key="1">
    <citation type="submission" date="2018-02" db="EMBL/GenBank/DDBJ databases">
        <title>Bacteriophage NCPPB3778 and a type I-E CRISPR drive the evolution of the US Biological Select Agent, Rathayibacter toxicus.</title>
        <authorList>
            <person name="Davis E.W.II."/>
            <person name="Tabima J.F."/>
            <person name="Weisberg A.J."/>
            <person name="Lopes L.D."/>
            <person name="Wiseman M.S."/>
            <person name="Wiseman M.S."/>
            <person name="Pupko T."/>
            <person name="Belcher M.S."/>
            <person name="Sechler A.J."/>
            <person name="Tancos M.A."/>
            <person name="Schroeder B.K."/>
            <person name="Murray T.D."/>
            <person name="Luster D.G."/>
            <person name="Schneider W.L."/>
            <person name="Rogers E."/>
            <person name="Andreote F.D."/>
            <person name="Grunwald N.J."/>
            <person name="Putnam M.L."/>
            <person name="Chang J.H."/>
        </authorList>
    </citation>
    <scope>NUCLEOTIDE SEQUENCE [LARGE SCALE GENOMIC DNA]</scope>
    <source>
        <strain evidence="3 5">AY1D6</strain>
        <strain evidence="2 4">AY1I9</strain>
    </source>
</reference>
<evidence type="ECO:0000313" key="4">
    <source>
        <dbReference type="Proteomes" id="UP000237881"/>
    </source>
</evidence>
<keyword evidence="5" id="KW-1185">Reference proteome</keyword>
<dbReference type="KEGG" id="rry:C1O28_12795"/>
<evidence type="ECO:0000313" key="2">
    <source>
        <dbReference type="EMBL" id="PPF09615.1"/>
    </source>
</evidence>
<evidence type="ECO:0000256" key="1">
    <source>
        <dbReference type="SAM" id="MobiDB-lite"/>
    </source>
</evidence>
<organism evidence="2 4">
    <name type="scientific">Rathayibacter rathayi</name>
    <name type="common">Corynebacterium rathayi</name>
    <dbReference type="NCBI Taxonomy" id="33887"/>
    <lineage>
        <taxon>Bacteria</taxon>
        <taxon>Bacillati</taxon>
        <taxon>Actinomycetota</taxon>
        <taxon>Actinomycetes</taxon>
        <taxon>Micrococcales</taxon>
        <taxon>Microbacteriaceae</taxon>
        <taxon>Rathayibacter</taxon>
    </lineage>
</organism>
<dbReference type="Proteomes" id="UP000237881">
    <property type="component" value="Unassembled WGS sequence"/>
</dbReference>
<gene>
    <name evidence="2" type="ORF">C5C04_14575</name>
    <name evidence="3" type="ORF">C5C40_15900</name>
</gene>
<dbReference type="AlphaFoldDB" id="A0ABD6W4Q7"/>
<feature type="region of interest" description="Disordered" evidence="1">
    <location>
        <begin position="1"/>
        <end position="77"/>
    </location>
</feature>
<dbReference type="EMBL" id="PSUL01000066">
    <property type="protein sequence ID" value="PPF09615.1"/>
    <property type="molecule type" value="Genomic_DNA"/>
</dbReference>
<dbReference type="Proteomes" id="UP000239698">
    <property type="component" value="Unassembled WGS sequence"/>
</dbReference>
<sequence>MSGYSEQSQRLARQLAEKAAKNLRRSGRSVEQDATTGRYIVGPRGGGSISATARTGGSHSVIAKDGSFNAKSRNDLG</sequence>
<evidence type="ECO:0000313" key="3">
    <source>
        <dbReference type="EMBL" id="PPH70867.1"/>
    </source>
</evidence>